<keyword evidence="3" id="KW-1185">Reference proteome</keyword>
<evidence type="ECO:0000313" key="3">
    <source>
        <dbReference type="Proteomes" id="UP001215598"/>
    </source>
</evidence>
<dbReference type="AlphaFoldDB" id="A0AAD7MWB4"/>
<sequence length="201" mass="22226">MSNPVACRAHPPASTNSRQYHTTPRPVYRAHRCSVVQSVYLFLFLNLLEYGQAGRIRLALELEKESALRGKEEGCGMRYDIRVGAVHGRENEGHGGGDGFRYMRACGRVTARPSKRSGGGQLTRRTNSVVLPEKAQHCARMLWYPVFPHAYAGPGGRHARHKAVVASKGWRARVDSEDTHRAGGCGATAETERADPEFKLD</sequence>
<gene>
    <name evidence="2" type="ORF">B0H16DRAFT_1765083</name>
</gene>
<accession>A0AAD7MWB4</accession>
<feature type="region of interest" description="Disordered" evidence="1">
    <location>
        <begin position="175"/>
        <end position="201"/>
    </location>
</feature>
<dbReference type="Proteomes" id="UP001215598">
    <property type="component" value="Unassembled WGS sequence"/>
</dbReference>
<proteinExistence type="predicted"/>
<feature type="region of interest" description="Disordered" evidence="1">
    <location>
        <begin position="1"/>
        <end position="22"/>
    </location>
</feature>
<reference evidence="2" key="1">
    <citation type="submission" date="2023-03" db="EMBL/GenBank/DDBJ databases">
        <title>Massive genome expansion in bonnet fungi (Mycena s.s.) driven by repeated elements and novel gene families across ecological guilds.</title>
        <authorList>
            <consortium name="Lawrence Berkeley National Laboratory"/>
            <person name="Harder C.B."/>
            <person name="Miyauchi S."/>
            <person name="Viragh M."/>
            <person name="Kuo A."/>
            <person name="Thoen E."/>
            <person name="Andreopoulos B."/>
            <person name="Lu D."/>
            <person name="Skrede I."/>
            <person name="Drula E."/>
            <person name="Henrissat B."/>
            <person name="Morin E."/>
            <person name="Kohler A."/>
            <person name="Barry K."/>
            <person name="LaButti K."/>
            <person name="Morin E."/>
            <person name="Salamov A."/>
            <person name="Lipzen A."/>
            <person name="Mereny Z."/>
            <person name="Hegedus B."/>
            <person name="Baldrian P."/>
            <person name="Stursova M."/>
            <person name="Weitz H."/>
            <person name="Taylor A."/>
            <person name="Grigoriev I.V."/>
            <person name="Nagy L.G."/>
            <person name="Martin F."/>
            <person name="Kauserud H."/>
        </authorList>
    </citation>
    <scope>NUCLEOTIDE SEQUENCE</scope>
    <source>
        <strain evidence="2">CBHHK182m</strain>
    </source>
</reference>
<feature type="compositionally biased region" description="Polar residues" evidence="1">
    <location>
        <begin position="13"/>
        <end position="22"/>
    </location>
</feature>
<evidence type="ECO:0000256" key="1">
    <source>
        <dbReference type="SAM" id="MobiDB-lite"/>
    </source>
</evidence>
<feature type="compositionally biased region" description="Basic and acidic residues" evidence="1">
    <location>
        <begin position="190"/>
        <end position="201"/>
    </location>
</feature>
<comment type="caution">
    <text evidence="2">The sequence shown here is derived from an EMBL/GenBank/DDBJ whole genome shotgun (WGS) entry which is preliminary data.</text>
</comment>
<organism evidence="2 3">
    <name type="scientific">Mycena metata</name>
    <dbReference type="NCBI Taxonomy" id="1033252"/>
    <lineage>
        <taxon>Eukaryota</taxon>
        <taxon>Fungi</taxon>
        <taxon>Dikarya</taxon>
        <taxon>Basidiomycota</taxon>
        <taxon>Agaricomycotina</taxon>
        <taxon>Agaricomycetes</taxon>
        <taxon>Agaricomycetidae</taxon>
        <taxon>Agaricales</taxon>
        <taxon>Marasmiineae</taxon>
        <taxon>Mycenaceae</taxon>
        <taxon>Mycena</taxon>
    </lineage>
</organism>
<evidence type="ECO:0000313" key="2">
    <source>
        <dbReference type="EMBL" id="KAJ7735490.1"/>
    </source>
</evidence>
<name>A0AAD7MWB4_9AGAR</name>
<protein>
    <submittedName>
        <fullName evidence="2">Uncharacterized protein</fullName>
    </submittedName>
</protein>
<dbReference type="EMBL" id="JARKIB010000126">
    <property type="protein sequence ID" value="KAJ7735490.1"/>
    <property type="molecule type" value="Genomic_DNA"/>
</dbReference>